<feature type="chain" id="PRO_5042201585" evidence="2">
    <location>
        <begin position="26"/>
        <end position="783"/>
    </location>
</feature>
<evidence type="ECO:0000256" key="1">
    <source>
        <dbReference type="SAM" id="MobiDB-lite"/>
    </source>
</evidence>
<comment type="caution">
    <text evidence="3">The sequence shown here is derived from an EMBL/GenBank/DDBJ whole genome shotgun (WGS) entry which is preliminary data.</text>
</comment>
<keyword evidence="4" id="KW-1185">Reference proteome</keyword>
<feature type="compositionally biased region" description="Basic and acidic residues" evidence="1">
    <location>
        <begin position="326"/>
        <end position="342"/>
    </location>
</feature>
<reference evidence="3" key="1">
    <citation type="journal article" date="2023" name="Mol. Biol. Evol.">
        <title>Third-Generation Sequencing Reveals the Adaptive Role of the Epigenome in Three Deep-Sea Polychaetes.</title>
        <authorList>
            <person name="Perez M."/>
            <person name="Aroh O."/>
            <person name="Sun Y."/>
            <person name="Lan Y."/>
            <person name="Juniper S.K."/>
            <person name="Young C.R."/>
            <person name="Angers B."/>
            <person name="Qian P.Y."/>
        </authorList>
    </citation>
    <scope>NUCLEOTIDE SEQUENCE</scope>
    <source>
        <strain evidence="3">P08H-3</strain>
    </source>
</reference>
<feature type="signal peptide" evidence="2">
    <location>
        <begin position="1"/>
        <end position="25"/>
    </location>
</feature>
<keyword evidence="2" id="KW-0732">Signal</keyword>
<feature type="compositionally biased region" description="Polar residues" evidence="1">
    <location>
        <begin position="737"/>
        <end position="758"/>
    </location>
</feature>
<evidence type="ECO:0000256" key="2">
    <source>
        <dbReference type="SAM" id="SignalP"/>
    </source>
</evidence>
<feature type="region of interest" description="Disordered" evidence="1">
    <location>
        <begin position="574"/>
        <end position="594"/>
    </location>
</feature>
<accession>A0AAD9IZ01</accession>
<dbReference type="Proteomes" id="UP001208570">
    <property type="component" value="Unassembled WGS sequence"/>
</dbReference>
<feature type="compositionally biased region" description="Basic and acidic residues" evidence="1">
    <location>
        <begin position="710"/>
        <end position="736"/>
    </location>
</feature>
<dbReference type="EMBL" id="JAODUP010000855">
    <property type="protein sequence ID" value="KAK2143299.1"/>
    <property type="molecule type" value="Genomic_DNA"/>
</dbReference>
<protein>
    <submittedName>
        <fullName evidence="3">Uncharacterized protein</fullName>
    </submittedName>
</protein>
<evidence type="ECO:0000313" key="3">
    <source>
        <dbReference type="EMBL" id="KAK2143299.1"/>
    </source>
</evidence>
<evidence type="ECO:0000313" key="4">
    <source>
        <dbReference type="Proteomes" id="UP001208570"/>
    </source>
</evidence>
<feature type="region of interest" description="Disordered" evidence="1">
    <location>
        <begin position="326"/>
        <end position="346"/>
    </location>
</feature>
<proteinExistence type="predicted"/>
<organism evidence="3 4">
    <name type="scientific">Paralvinella palmiformis</name>
    <dbReference type="NCBI Taxonomy" id="53620"/>
    <lineage>
        <taxon>Eukaryota</taxon>
        <taxon>Metazoa</taxon>
        <taxon>Spiralia</taxon>
        <taxon>Lophotrochozoa</taxon>
        <taxon>Annelida</taxon>
        <taxon>Polychaeta</taxon>
        <taxon>Sedentaria</taxon>
        <taxon>Canalipalpata</taxon>
        <taxon>Terebellida</taxon>
        <taxon>Terebelliformia</taxon>
        <taxon>Alvinellidae</taxon>
        <taxon>Paralvinella</taxon>
    </lineage>
</organism>
<name>A0AAD9IZ01_9ANNE</name>
<gene>
    <name evidence="3" type="ORF">LSH36_855g00033</name>
</gene>
<feature type="region of interest" description="Disordered" evidence="1">
    <location>
        <begin position="710"/>
        <end position="783"/>
    </location>
</feature>
<sequence length="783" mass="90161">MSISLRWLWIFLALFQCLCLIFATADEGDRDQTVLNCDALLGPTVIITGHIGRDAGHVEGRLEWQDETSGRERTCHLDVQSDEATGAYRVKVNLPYCTPQCSPKLRLQSLLYCGLLPLDALIDLEGQEGGEFHVPIWQYTDCRSSRNTRSIADKREWAGDDMQWLKRAASDEWEQMHDTSPFGYNKKFDAHTMNWLRKRAPEFPWLQKKPTWNAAGANWLKKRAWNKANAEWLKRSWGNDADLGWLKRGWSSGDVQWLKRAEPYNELDMPEKRWDHGEIMDWLKKRSVDDVYGGDRLDKRAWENAHTEWIKRDTYGGHVHDIVKRDTSEQELSSDKVTKRDVDDDDTGLAKKNWGASGMSWIKRHQGEVNKRNWGASGMSWIKRDPSEEKRNWGASGMSWIKRNDDDDDDKVDGYVDDNDDEKRNWGASGMSWIKRNPDHEKRNWGASGMSWIKRDEIPDKKTWGASGMSWIKRQDTEDKKRNWGDSGMSWIKKDDGNDDIDSFRDPTDENHEAKRNWGASGMSWIKRHDVDLDKKNWGASGMSWIKRREGEADKKNWGASGMSWIKRQDPRVDKKNWGASGMSWIKRDGPMPDKKNWGASGMSWIKRDLGEDNKRNWGASGMSWIKRVPEERGKKNWGASGMSWIKRGVHEQDKKNWGASGMSWIKRDAKNSLQDKSDVPHAWKTLKEVIDSKVVPPLHVRSWARESDWLKRSDRFERQATGKKLTTNEKLDQSTKIHTSANTDRQANKENNQQMASSPAGVPALPAVATPLSDGHSSSKAH</sequence>
<dbReference type="AlphaFoldDB" id="A0AAD9IZ01"/>